<evidence type="ECO:0000313" key="2">
    <source>
        <dbReference type="EMBL" id="URE46537.1"/>
    </source>
</evidence>
<dbReference type="EMBL" id="CP097511">
    <property type="protein sequence ID" value="URE46537.1"/>
    <property type="molecule type" value="Genomic_DNA"/>
</dbReference>
<evidence type="ECO:0000256" key="1">
    <source>
        <dbReference type="SAM" id="MobiDB-lite"/>
    </source>
</evidence>
<evidence type="ECO:0000313" key="3">
    <source>
        <dbReference type="Proteomes" id="UP001055439"/>
    </source>
</evidence>
<dbReference type="OrthoDB" id="10263272at2759"/>
<dbReference type="AlphaFoldDB" id="A0A9E7L6W0"/>
<keyword evidence="3" id="KW-1185">Reference proteome</keyword>
<sequence>MLLHQFQKKMLPPDPHHDHTNQVNLRQNFSAGSKLSNAGLCECRFRRNAGVVASGVAKNLNKVGNHIKDNIDDIFYPYRKPPK</sequence>
<dbReference type="PANTHER" id="PTHR34566:SF6">
    <property type="entry name" value="OS09G0530700 PROTEIN"/>
    <property type="match status" value="1"/>
</dbReference>
<feature type="region of interest" description="Disordered" evidence="1">
    <location>
        <begin position="1"/>
        <end position="21"/>
    </location>
</feature>
<reference evidence="2" key="1">
    <citation type="submission" date="2022-05" db="EMBL/GenBank/DDBJ databases">
        <title>The Musa troglodytarum L. genome provides insights into the mechanism of non-climacteric behaviour and enrichment of carotenoids.</title>
        <authorList>
            <person name="Wang J."/>
        </authorList>
    </citation>
    <scope>NUCLEOTIDE SEQUENCE</scope>
    <source>
        <tissue evidence="2">Leaf</tissue>
    </source>
</reference>
<dbReference type="PANTHER" id="PTHR34566">
    <property type="entry name" value="ALTERED INHERITANCE OF MITOCHONDRIA PROTEIN"/>
    <property type="match status" value="1"/>
</dbReference>
<organism evidence="2 3">
    <name type="scientific">Musa troglodytarum</name>
    <name type="common">fe'i banana</name>
    <dbReference type="NCBI Taxonomy" id="320322"/>
    <lineage>
        <taxon>Eukaryota</taxon>
        <taxon>Viridiplantae</taxon>
        <taxon>Streptophyta</taxon>
        <taxon>Embryophyta</taxon>
        <taxon>Tracheophyta</taxon>
        <taxon>Spermatophyta</taxon>
        <taxon>Magnoliopsida</taxon>
        <taxon>Liliopsida</taxon>
        <taxon>Zingiberales</taxon>
        <taxon>Musaceae</taxon>
        <taxon>Musa</taxon>
    </lineage>
</organism>
<gene>
    <name evidence="2" type="ORF">MUK42_03485</name>
</gene>
<accession>A0A9E7L6W0</accession>
<dbReference type="Proteomes" id="UP001055439">
    <property type="component" value="Chromosome 9"/>
</dbReference>
<protein>
    <submittedName>
        <fullName evidence="2">Uncharacterized protein</fullName>
    </submittedName>
</protein>
<proteinExistence type="predicted"/>
<name>A0A9E7L6W0_9LILI</name>